<dbReference type="KEGG" id="sfy:GFH48_11350"/>
<dbReference type="AlphaFoldDB" id="A0A5Q0L9M6"/>
<organism evidence="1 2">
    <name type="scientific">Streptomyces fagopyri</name>
    <dbReference type="NCBI Taxonomy" id="2662397"/>
    <lineage>
        <taxon>Bacteria</taxon>
        <taxon>Bacillati</taxon>
        <taxon>Actinomycetota</taxon>
        <taxon>Actinomycetes</taxon>
        <taxon>Kitasatosporales</taxon>
        <taxon>Streptomycetaceae</taxon>
        <taxon>Streptomyces</taxon>
    </lineage>
</organism>
<evidence type="ECO:0000313" key="2">
    <source>
        <dbReference type="Proteomes" id="UP000326179"/>
    </source>
</evidence>
<dbReference type="EMBL" id="CP045643">
    <property type="protein sequence ID" value="QFZ73762.1"/>
    <property type="molecule type" value="Genomic_DNA"/>
</dbReference>
<name>A0A5Q0L9M6_9ACTN</name>
<dbReference type="PANTHER" id="PTHR13158:SF5">
    <property type="entry name" value="NAD KINASE 2, MITOCHONDRIAL"/>
    <property type="match status" value="1"/>
</dbReference>
<dbReference type="InterPro" id="IPR016064">
    <property type="entry name" value="NAD/diacylglycerol_kinase_sf"/>
</dbReference>
<dbReference type="RefSeq" id="WP_153288119.1">
    <property type="nucleotide sequence ID" value="NZ_CP045643.1"/>
</dbReference>
<evidence type="ECO:0000313" key="1">
    <source>
        <dbReference type="EMBL" id="QFZ73762.1"/>
    </source>
</evidence>
<dbReference type="SUPFAM" id="SSF111331">
    <property type="entry name" value="NAD kinase/diacylglycerol kinase-like"/>
    <property type="match status" value="1"/>
</dbReference>
<proteinExistence type="predicted"/>
<dbReference type="InterPro" id="IPR017437">
    <property type="entry name" value="ATP-NAD_kinase_PpnK-typ_C"/>
</dbReference>
<dbReference type="GO" id="GO:0003951">
    <property type="term" value="F:NAD+ kinase activity"/>
    <property type="evidence" value="ECO:0007669"/>
    <property type="project" value="InterPro"/>
</dbReference>
<gene>
    <name evidence="1" type="ORF">GFH48_11350</name>
</gene>
<dbReference type="GO" id="GO:0019674">
    <property type="term" value="P:NAD+ metabolic process"/>
    <property type="evidence" value="ECO:0007669"/>
    <property type="project" value="InterPro"/>
</dbReference>
<keyword evidence="2" id="KW-1185">Reference proteome</keyword>
<evidence type="ECO:0008006" key="3">
    <source>
        <dbReference type="Google" id="ProtNLM"/>
    </source>
</evidence>
<dbReference type="Proteomes" id="UP000326179">
    <property type="component" value="Chromosome"/>
</dbReference>
<dbReference type="PANTHER" id="PTHR13158">
    <property type="match status" value="1"/>
</dbReference>
<dbReference type="Gene3D" id="2.60.200.30">
    <property type="entry name" value="Probable inorganic polyphosphate/atp-NAD kinase, domain 2"/>
    <property type="match status" value="1"/>
</dbReference>
<sequence>MSLAPRVVLVHRTTEYEELVARHGTHGQAAFFLTSRGRDIEEVAERGRRNRRALAEVASAVPLTWRQARVERGDLDRFLFGPEDVVVVVGQDGLVANVAKYLSGQPVIGIDTDPGRNPGVLVRHRPRDTAALLASAHGGRAEELTMVEAVADDTQRLLALNEIYLGAVGHQTARYRLGLDEYGGAVESQASSGVLVGTGTGASGWLRSVWQGRGGELPLPRPTDERLIWFVREAWPSPVTGTSLVAGELGGSGRLSLTVESDRLIAFGDGMEGDAVELVWGQTVRVGVAGVRLRLLT</sequence>
<accession>A0A5Q0L9M6</accession>
<dbReference type="Gene3D" id="3.40.50.10330">
    <property type="entry name" value="Probable inorganic polyphosphate/atp-NAD kinase, domain 1"/>
    <property type="match status" value="1"/>
</dbReference>
<dbReference type="InterPro" id="IPR017438">
    <property type="entry name" value="ATP-NAD_kinase_N"/>
</dbReference>
<protein>
    <recommendedName>
        <fullName evidence="3">Inorganic polyphosphate kinase</fullName>
    </recommendedName>
</protein>
<reference evidence="1 2" key="1">
    <citation type="submission" date="2019-10" db="EMBL/GenBank/DDBJ databases">
        <title>A novel species.</title>
        <authorList>
            <person name="Gao J."/>
        </authorList>
    </citation>
    <scope>NUCLEOTIDE SEQUENCE [LARGE SCALE GENOMIC DNA]</scope>
    <source>
        <strain evidence="1 2">QMT-28</strain>
    </source>
</reference>